<reference evidence="3" key="1">
    <citation type="submission" date="2022-08" db="UniProtKB">
        <authorList>
            <consortium name="EnsemblMetazoa"/>
        </authorList>
    </citation>
    <scope>IDENTIFICATION</scope>
    <source>
        <strain evidence="3">05x7-T-G4-1.051#20</strain>
    </source>
</reference>
<dbReference type="PROSITE" id="PS51257">
    <property type="entry name" value="PROKAR_LIPOPROTEIN"/>
    <property type="match status" value="1"/>
</dbReference>
<proteinExistence type="predicted"/>
<sequence>MHDALSKTNNVCITGVYGCILPKDWDGEWHDSSDTTQDITFSQSNNTVIGWSTTVPQFSSSVTSWTCVDYDPNNNLLLFQSDQIVYPFTTVPTYINRCLKWEKLTEFSYTYLIYKVSLLSITVVPANISSHCTVDDAFKPTAIETIVLVKKGYMKNAAQNCPTPFIGSFNYVFNNGSSTYCDDASVWDVCSNPTQMVVKYTLCSTTQFYSNGGVAYCAFSTSVGSTYYVTVINADSTVDFTTTFRFTCYAVNSSDGFVYASDNKGACVPEQGPQTKLATGTGTLILSARAFKSASSQKNSNSYIGIVIGAIAGALVFAAAVLVFGMLLCKKYKARIFPDEHREDAV</sequence>
<evidence type="ECO:0000256" key="1">
    <source>
        <dbReference type="SAM" id="Phobius"/>
    </source>
</evidence>
<organism evidence="3 4">
    <name type="scientific">Magallana gigas</name>
    <name type="common">Pacific oyster</name>
    <name type="synonym">Crassostrea gigas</name>
    <dbReference type="NCBI Taxonomy" id="29159"/>
    <lineage>
        <taxon>Eukaryota</taxon>
        <taxon>Metazoa</taxon>
        <taxon>Spiralia</taxon>
        <taxon>Lophotrochozoa</taxon>
        <taxon>Mollusca</taxon>
        <taxon>Bivalvia</taxon>
        <taxon>Autobranchia</taxon>
        <taxon>Pteriomorphia</taxon>
        <taxon>Ostreida</taxon>
        <taxon>Ostreoidea</taxon>
        <taxon>Ostreidae</taxon>
        <taxon>Magallana</taxon>
    </lineage>
</organism>
<dbReference type="Pfam" id="PF23069">
    <property type="entry name" value="DUF7042"/>
    <property type="match status" value="1"/>
</dbReference>
<feature type="domain" description="DUF7042" evidence="2">
    <location>
        <begin position="160"/>
        <end position="261"/>
    </location>
</feature>
<evidence type="ECO:0000313" key="4">
    <source>
        <dbReference type="Proteomes" id="UP000005408"/>
    </source>
</evidence>
<evidence type="ECO:0000259" key="2">
    <source>
        <dbReference type="Pfam" id="PF23069"/>
    </source>
</evidence>
<keyword evidence="4" id="KW-1185">Reference proteome</keyword>
<keyword evidence="1" id="KW-0812">Transmembrane</keyword>
<keyword evidence="1" id="KW-1133">Transmembrane helix</keyword>
<feature type="transmembrane region" description="Helical" evidence="1">
    <location>
        <begin position="303"/>
        <end position="328"/>
    </location>
</feature>
<dbReference type="Proteomes" id="UP000005408">
    <property type="component" value="Unassembled WGS sequence"/>
</dbReference>
<dbReference type="AlphaFoldDB" id="A0A8W8LAG0"/>
<dbReference type="EnsemblMetazoa" id="G27210.1">
    <property type="protein sequence ID" value="G27210.1:cds"/>
    <property type="gene ID" value="G27210"/>
</dbReference>
<evidence type="ECO:0000313" key="3">
    <source>
        <dbReference type="EnsemblMetazoa" id="G27210.1:cds"/>
    </source>
</evidence>
<accession>A0A8W8LAG0</accession>
<protein>
    <recommendedName>
        <fullName evidence="2">DUF7042 domain-containing protein</fullName>
    </recommendedName>
</protein>
<keyword evidence="1" id="KW-0472">Membrane</keyword>
<name>A0A8W8LAG0_MAGGI</name>
<dbReference type="InterPro" id="IPR055470">
    <property type="entry name" value="DUF7042"/>
</dbReference>